<evidence type="ECO:0000313" key="6">
    <source>
        <dbReference type="EMBL" id="TWB88941.1"/>
    </source>
</evidence>
<keyword evidence="3" id="KW-0560">Oxidoreductase</keyword>
<dbReference type="STRING" id="1755647.AS156_32140"/>
<dbReference type="PANTHER" id="PTHR47178">
    <property type="entry name" value="MONOOXYGENASE, FAD-BINDING"/>
    <property type="match status" value="1"/>
</dbReference>
<dbReference type="GO" id="GO:0071949">
    <property type="term" value="F:FAD binding"/>
    <property type="evidence" value="ECO:0007669"/>
    <property type="project" value="InterPro"/>
</dbReference>
<keyword evidence="1" id="KW-0285">Flavoprotein</keyword>
<dbReference type="InterPro" id="IPR002938">
    <property type="entry name" value="FAD-bd"/>
</dbReference>
<reference evidence="6 7" key="1">
    <citation type="submission" date="2019-06" db="EMBL/GenBank/DDBJ databases">
        <title>Genomic Encyclopedia of Type Strains, Phase IV (KMG-V): Genome sequencing to study the core and pangenomes of soil and plant-associated prokaryotes.</title>
        <authorList>
            <person name="Whitman W."/>
        </authorList>
    </citation>
    <scope>NUCLEOTIDE SEQUENCE [LARGE SCALE GENOMIC DNA]</scope>
    <source>
        <strain evidence="6 7">BR 10355</strain>
    </source>
</reference>
<comment type="caution">
    <text evidence="6">The sequence shown here is derived from an EMBL/GenBank/DDBJ whole genome shotgun (WGS) entry which is preliminary data.</text>
</comment>
<dbReference type="Gene3D" id="3.50.50.60">
    <property type="entry name" value="FAD/NAD(P)-binding domain"/>
    <property type="match status" value="1"/>
</dbReference>
<feature type="domain" description="FAD-binding" evidence="5">
    <location>
        <begin position="6"/>
        <end position="176"/>
    </location>
</feature>
<dbReference type="PANTHER" id="PTHR47178:SF6">
    <property type="entry name" value="FAD-BINDING DOMAIN-CONTAINING PROTEIN"/>
    <property type="match status" value="1"/>
</dbReference>
<dbReference type="AlphaFoldDB" id="A0A560L085"/>
<dbReference type="EMBL" id="VITY01000017">
    <property type="protein sequence ID" value="TWB88941.1"/>
    <property type="molecule type" value="Genomic_DNA"/>
</dbReference>
<dbReference type="InterPro" id="IPR036188">
    <property type="entry name" value="FAD/NAD-bd_sf"/>
</dbReference>
<dbReference type="GO" id="GO:0004497">
    <property type="term" value="F:monooxygenase activity"/>
    <property type="evidence" value="ECO:0007669"/>
    <property type="project" value="UniProtKB-KW"/>
</dbReference>
<evidence type="ECO:0000256" key="2">
    <source>
        <dbReference type="ARBA" id="ARBA00022827"/>
    </source>
</evidence>
<dbReference type="Pfam" id="PF01494">
    <property type="entry name" value="FAD_binding_3"/>
    <property type="match status" value="2"/>
</dbReference>
<evidence type="ECO:0000256" key="3">
    <source>
        <dbReference type="ARBA" id="ARBA00023002"/>
    </source>
</evidence>
<protein>
    <submittedName>
        <fullName evidence="6">2-polyprenyl-6-methoxyphenol hydroxylase-like FAD-dependent oxidoreductase</fullName>
    </submittedName>
</protein>
<dbReference type="Proteomes" id="UP000321304">
    <property type="component" value="Unassembled WGS sequence"/>
</dbReference>
<evidence type="ECO:0000256" key="1">
    <source>
        <dbReference type="ARBA" id="ARBA00022630"/>
    </source>
</evidence>
<dbReference type="SUPFAM" id="SSF51905">
    <property type="entry name" value="FAD/NAD(P)-binding domain"/>
    <property type="match status" value="1"/>
</dbReference>
<keyword evidence="4" id="KW-0503">Monooxygenase</keyword>
<dbReference type="PRINTS" id="PR00420">
    <property type="entry name" value="RNGMNOXGNASE"/>
</dbReference>
<evidence type="ECO:0000313" key="7">
    <source>
        <dbReference type="Proteomes" id="UP000321304"/>
    </source>
</evidence>
<feature type="domain" description="FAD-binding" evidence="5">
    <location>
        <begin position="294"/>
        <end position="359"/>
    </location>
</feature>
<accession>A0A560L085</accession>
<name>A0A560L085_9BRAD</name>
<sequence>MKRRPKVIIIGAGTGGLCLAHGLKSDGIDVEVFERDRSATDRQGGYRLSISATGAAALRDCLPARVFDRLVASSADPSQGITFVDHRLNRLLAIDFPHGDRNDPDAERPITRTALRRILLDGLDAITQFGKTFSAFADNPDRSVTAHFEDGSTAEGDVLIGADGAASRLRSQLLPQARRVETDVLAINGRFPLDDDNRAIIPLPILRGPTPVLGPDGGFLFASAVQYLHADGNRPADWDISPEERQAFVMWGFSARRKAFASVDLDKFDGEGLKDVVRARMQGWHPALMRVVDMADPSTVSAFAVKTSVPIGPWATRNVTLLGDALHNMTPFRGIGANTALRGAAVLRSALSAWARGAQELIPALAHYEREMIEYGFGAVQTSLGDMERFHAEGSLSRFRVKAALRAADWIPALKARLRRGR</sequence>
<keyword evidence="2" id="KW-0274">FAD</keyword>
<keyword evidence="7" id="KW-1185">Reference proteome</keyword>
<evidence type="ECO:0000259" key="5">
    <source>
        <dbReference type="Pfam" id="PF01494"/>
    </source>
</evidence>
<proteinExistence type="predicted"/>
<evidence type="ECO:0000256" key="4">
    <source>
        <dbReference type="ARBA" id="ARBA00023033"/>
    </source>
</evidence>
<organism evidence="6 7">
    <name type="scientific">Bradyrhizobium macuxiense</name>
    <dbReference type="NCBI Taxonomy" id="1755647"/>
    <lineage>
        <taxon>Bacteria</taxon>
        <taxon>Pseudomonadati</taxon>
        <taxon>Pseudomonadota</taxon>
        <taxon>Alphaproteobacteria</taxon>
        <taxon>Hyphomicrobiales</taxon>
        <taxon>Nitrobacteraceae</taxon>
        <taxon>Bradyrhizobium</taxon>
    </lineage>
</organism>
<gene>
    <name evidence="6" type="ORF">FBZ93_117124</name>
</gene>